<dbReference type="GO" id="GO:0043715">
    <property type="term" value="F:2,3-diketo-5-methylthiopentyl-1-phosphate enolase activity"/>
    <property type="evidence" value="ECO:0007669"/>
    <property type="project" value="InterPro"/>
</dbReference>
<dbReference type="Gene3D" id="3.30.70.150">
    <property type="entry name" value="RuBisCO large subunit, N-terminal domain"/>
    <property type="match status" value="1"/>
</dbReference>
<reference evidence="4 5" key="1">
    <citation type="submission" date="2017-08" db="EMBL/GenBank/DDBJ databases">
        <title>Genomes of Fischerella (Mastigocladus) sp. strains.</title>
        <authorList>
            <person name="Miller S.R."/>
        </authorList>
    </citation>
    <scope>NUCLEOTIDE SEQUENCE [LARGE SCALE GENOMIC DNA]</scope>
    <source>
        <strain evidence="4 5">CCMEE 5323</strain>
    </source>
</reference>
<organism evidence="4 5">
    <name type="scientific">Fischerella muscicola CCMEE 5323</name>
    <dbReference type="NCBI Taxonomy" id="2019572"/>
    <lineage>
        <taxon>Bacteria</taxon>
        <taxon>Bacillati</taxon>
        <taxon>Cyanobacteriota</taxon>
        <taxon>Cyanophyceae</taxon>
        <taxon>Nostocales</taxon>
        <taxon>Hapalosiphonaceae</taxon>
        <taxon>Fischerella</taxon>
    </lineage>
</organism>
<dbReference type="RefSeq" id="WP_016865067.1">
    <property type="nucleotide sequence ID" value="NZ_CAWNVR010000078.1"/>
</dbReference>
<dbReference type="GO" id="GO:0019509">
    <property type="term" value="P:L-methionine salvage from methylthioadenosine"/>
    <property type="evidence" value="ECO:0007669"/>
    <property type="project" value="InterPro"/>
</dbReference>
<dbReference type="Pfam" id="PF00016">
    <property type="entry name" value="RuBisCO_large"/>
    <property type="match status" value="2"/>
</dbReference>
<dbReference type="GO" id="GO:0016984">
    <property type="term" value="F:ribulose-bisphosphate carboxylase activity"/>
    <property type="evidence" value="ECO:0007669"/>
    <property type="project" value="InterPro"/>
</dbReference>
<keyword evidence="2" id="KW-0460">Magnesium</keyword>
<proteinExistence type="predicted"/>
<dbReference type="InterPro" id="IPR036376">
    <property type="entry name" value="RuBisCO_lsu_C_sf"/>
</dbReference>
<dbReference type="Proteomes" id="UP000235036">
    <property type="component" value="Unassembled WGS sequence"/>
</dbReference>
<dbReference type="SUPFAM" id="SSF54966">
    <property type="entry name" value="RuBisCO, large subunit, small (N-terminal) domain"/>
    <property type="match status" value="1"/>
</dbReference>
<gene>
    <name evidence="4" type="ORF">CEN44_04735</name>
</gene>
<dbReference type="SFLD" id="SFLDS00014">
    <property type="entry name" value="RuBisCO"/>
    <property type="match status" value="1"/>
</dbReference>
<dbReference type="AlphaFoldDB" id="A0A2N6K737"/>
<sequence>MTIEVDYRFPAGVDAHKQAKIIAVGQTVGTWDARFAHREAALRSHLAEVVSVQTETETGHSLATIRFPKANVENDISSLLTMIFGKYSMAGAAKIVAVRLPETYGHSPKLGIKGIRERLGVFDRPLIMAIFKPALGLSASDHAAILAEVAHAGLDIIKDDEILGDLDIAPTLQRLQACRQVLDEVKQKTGRTVLYAVNVTGTADRLLEKARLLVREGANALLLNVLTYGFSVLSALASDPEINVPIFAHPAFAGAMCAAPDYGMAYSVVLGTLMAHAGADAVLYPAHYGSLPFDPAEEAQIRDILRSRGVFPIPSAGIHPGIVPKALTDYGQDVILNAGTGIMDHPDGAAAGVQAFFEALERVAQSQSFGPESLPPGSLRRAVEKWGFSDNL</sequence>
<accession>A0A2N6K737</accession>
<feature type="domain" description="Ribulose bisphosphate carboxylase large subunit C-terminal" evidence="3">
    <location>
        <begin position="307"/>
        <end position="386"/>
    </location>
</feature>
<dbReference type="GO" id="GO:0000287">
    <property type="term" value="F:magnesium ion binding"/>
    <property type="evidence" value="ECO:0007669"/>
    <property type="project" value="InterPro"/>
</dbReference>
<evidence type="ECO:0000313" key="4">
    <source>
        <dbReference type="EMBL" id="PLZ92917.1"/>
    </source>
</evidence>
<dbReference type="PANTHER" id="PTHR42704">
    <property type="entry name" value="RIBULOSE BISPHOSPHATE CARBOXYLASE"/>
    <property type="match status" value="1"/>
</dbReference>
<dbReference type="InterPro" id="IPR036422">
    <property type="entry name" value="RuBisCO_lsu_N_sf"/>
</dbReference>
<evidence type="ECO:0000259" key="3">
    <source>
        <dbReference type="Pfam" id="PF00016"/>
    </source>
</evidence>
<dbReference type="InterPro" id="IPR017717">
    <property type="entry name" value="Diketo-Methiopentyl-P_enolase"/>
</dbReference>
<feature type="domain" description="Ribulose bisphosphate carboxylase large subunit C-terminal" evidence="3">
    <location>
        <begin position="111"/>
        <end position="282"/>
    </location>
</feature>
<evidence type="ECO:0000256" key="2">
    <source>
        <dbReference type="ARBA" id="ARBA00022842"/>
    </source>
</evidence>
<dbReference type="InterPro" id="IPR000685">
    <property type="entry name" value="RuBisCO_lsu_C"/>
</dbReference>
<dbReference type="Gene3D" id="3.20.20.110">
    <property type="entry name" value="Ribulose bisphosphate carboxylase, large subunit, C-terminal domain"/>
    <property type="match status" value="1"/>
</dbReference>
<dbReference type="SFLD" id="SFLDF00157">
    <property type="entry name" value="2_3-diketo-5-methylthiopentyl"/>
    <property type="match status" value="1"/>
</dbReference>
<dbReference type="GO" id="GO:0015977">
    <property type="term" value="P:carbon fixation"/>
    <property type="evidence" value="ECO:0007669"/>
    <property type="project" value="InterPro"/>
</dbReference>
<dbReference type="PANTHER" id="PTHR42704:SF17">
    <property type="entry name" value="RIBULOSE BISPHOSPHATE CARBOXYLASE LARGE CHAIN"/>
    <property type="match status" value="1"/>
</dbReference>
<evidence type="ECO:0000313" key="5">
    <source>
        <dbReference type="Proteomes" id="UP000235036"/>
    </source>
</evidence>
<protein>
    <submittedName>
        <fullName evidence="4">2,3-diketo-5-methylthiopentyl-1-phosphate enolase</fullName>
    </submittedName>
</protein>
<dbReference type="InterPro" id="IPR033966">
    <property type="entry name" value="RuBisCO"/>
</dbReference>
<evidence type="ECO:0000256" key="1">
    <source>
        <dbReference type="ARBA" id="ARBA00022723"/>
    </source>
</evidence>
<dbReference type="SUPFAM" id="SSF51649">
    <property type="entry name" value="RuBisCo, C-terminal domain"/>
    <property type="match status" value="1"/>
</dbReference>
<name>A0A2N6K737_FISMU</name>
<keyword evidence="1" id="KW-0479">Metal-binding</keyword>
<keyword evidence="5" id="KW-1185">Reference proteome</keyword>
<dbReference type="SFLD" id="SFLDG00301">
    <property type="entry name" value="RuBisCO-like_proteins"/>
    <property type="match status" value="1"/>
</dbReference>
<comment type="caution">
    <text evidence="4">The sequence shown here is derived from an EMBL/GenBank/DDBJ whole genome shotgun (WGS) entry which is preliminary data.</text>
</comment>
<dbReference type="EMBL" id="NRQW01000093">
    <property type="protein sequence ID" value="PLZ92917.1"/>
    <property type="molecule type" value="Genomic_DNA"/>
</dbReference>